<gene>
    <name evidence="1" type="ORF">SAMN05216167_11145</name>
</gene>
<protein>
    <submittedName>
        <fullName evidence="1">Uncharacterized protein</fullName>
    </submittedName>
</protein>
<evidence type="ECO:0000313" key="1">
    <source>
        <dbReference type="EMBL" id="SFE18348.1"/>
    </source>
</evidence>
<keyword evidence="2" id="KW-1185">Reference proteome</keyword>
<proteinExistence type="predicted"/>
<dbReference type="STRING" id="662367.SAMN05216167_11145"/>
<organism evidence="1 2">
    <name type="scientific">Spirosoma endophyticum</name>
    <dbReference type="NCBI Taxonomy" id="662367"/>
    <lineage>
        <taxon>Bacteria</taxon>
        <taxon>Pseudomonadati</taxon>
        <taxon>Bacteroidota</taxon>
        <taxon>Cytophagia</taxon>
        <taxon>Cytophagales</taxon>
        <taxon>Cytophagaceae</taxon>
        <taxon>Spirosoma</taxon>
    </lineage>
</organism>
<sequence>MYVDALVLLADNPGGLLGVFLLLTQFPTKVHTLNRHDMNTLSQPRLAITVLMILVASFGTQAQSKNSPPVVRDGFWVIETTPKSHQCTVRFYTNEQKLIYQETMNRSLNIDRKQTRLQLNVALEQAMFVWNATHKVPTDRQWVAVRFER</sequence>
<accession>A0A1I1YH44</accession>
<dbReference type="AlphaFoldDB" id="A0A1I1YH44"/>
<evidence type="ECO:0000313" key="2">
    <source>
        <dbReference type="Proteomes" id="UP000198598"/>
    </source>
</evidence>
<reference evidence="1 2" key="1">
    <citation type="submission" date="2016-10" db="EMBL/GenBank/DDBJ databases">
        <authorList>
            <person name="de Groot N.N."/>
        </authorList>
    </citation>
    <scope>NUCLEOTIDE SEQUENCE [LARGE SCALE GENOMIC DNA]</scope>
    <source>
        <strain evidence="1 2">DSM 26130</strain>
    </source>
</reference>
<dbReference type="Proteomes" id="UP000198598">
    <property type="component" value="Unassembled WGS sequence"/>
</dbReference>
<dbReference type="EMBL" id="FOLQ01000011">
    <property type="protein sequence ID" value="SFE18348.1"/>
    <property type="molecule type" value="Genomic_DNA"/>
</dbReference>
<name>A0A1I1YH44_9BACT</name>